<reference evidence="2 3" key="1">
    <citation type="submission" date="2020-08" db="EMBL/GenBank/DDBJ databases">
        <title>Genomic Encyclopedia of Type Strains, Phase IV (KMG-IV): sequencing the most valuable type-strain genomes for metagenomic binning, comparative biology and taxonomic classification.</title>
        <authorList>
            <person name="Goeker M."/>
        </authorList>
    </citation>
    <scope>NUCLEOTIDE SEQUENCE [LARGE SCALE GENOMIC DNA]</scope>
    <source>
        <strain evidence="2 3">DSM 2163</strain>
    </source>
</reference>
<dbReference type="EMBL" id="JACHOP010000004">
    <property type="protein sequence ID" value="MBB5756822.1"/>
    <property type="molecule type" value="Genomic_DNA"/>
</dbReference>
<organism evidence="2 3">
    <name type="scientific">Methylorubrum rhodinum</name>
    <dbReference type="NCBI Taxonomy" id="29428"/>
    <lineage>
        <taxon>Bacteria</taxon>
        <taxon>Pseudomonadati</taxon>
        <taxon>Pseudomonadota</taxon>
        <taxon>Alphaproteobacteria</taxon>
        <taxon>Hyphomicrobiales</taxon>
        <taxon>Methylobacteriaceae</taxon>
        <taxon>Methylorubrum</taxon>
    </lineage>
</organism>
<evidence type="ECO:0000313" key="2">
    <source>
        <dbReference type="EMBL" id="MBB5756822.1"/>
    </source>
</evidence>
<comment type="caution">
    <text evidence="2">The sequence shown here is derived from an EMBL/GenBank/DDBJ whole genome shotgun (WGS) entry which is preliminary data.</text>
</comment>
<name>A0A840ZFT7_9HYPH</name>
<keyword evidence="3" id="KW-1185">Reference proteome</keyword>
<sequence>MRRCLRKVEHAAATADPALAERIREALSELEAAYARPSERIVALEAVLHEFKKSRPGGETLLGRLLRVAVDRRQGVWARRARRRGTTQTRRPTASLPANAL</sequence>
<dbReference type="AlphaFoldDB" id="A0A840ZFT7"/>
<protein>
    <submittedName>
        <fullName evidence="2">Uncharacterized protein</fullName>
    </submittedName>
</protein>
<evidence type="ECO:0000256" key="1">
    <source>
        <dbReference type="SAM" id="MobiDB-lite"/>
    </source>
</evidence>
<dbReference type="Proteomes" id="UP000583454">
    <property type="component" value="Unassembled WGS sequence"/>
</dbReference>
<gene>
    <name evidence="2" type="ORF">HNR00_001522</name>
</gene>
<proteinExistence type="predicted"/>
<dbReference type="RefSeq" id="WP_312886013.1">
    <property type="nucleotide sequence ID" value="NZ_JACHOP010000004.1"/>
</dbReference>
<accession>A0A840ZFT7</accession>
<evidence type="ECO:0000313" key="3">
    <source>
        <dbReference type="Proteomes" id="UP000583454"/>
    </source>
</evidence>
<feature type="region of interest" description="Disordered" evidence="1">
    <location>
        <begin position="78"/>
        <end position="101"/>
    </location>
</feature>